<evidence type="ECO:0000313" key="5">
    <source>
        <dbReference type="EMBL" id="GAA97956.1"/>
    </source>
</evidence>
<dbReference type="PANTHER" id="PTHR23236">
    <property type="entry name" value="EUKARYOTIC TRANSLATION INITIATION FACTOR 4B/4H"/>
    <property type="match status" value="1"/>
</dbReference>
<evidence type="ECO:0000259" key="4">
    <source>
        <dbReference type="PROSITE" id="PS50102"/>
    </source>
</evidence>
<dbReference type="InterPro" id="IPR012677">
    <property type="entry name" value="Nucleotide-bd_a/b_plait_sf"/>
</dbReference>
<dbReference type="CDD" id="cd12306">
    <property type="entry name" value="RRM_II_PABPs"/>
    <property type="match status" value="1"/>
</dbReference>
<dbReference type="OMA" id="MALIMHE"/>
<organism evidence="5 6">
    <name type="scientific">Mixia osmundae (strain CBS 9802 / IAM 14324 / JCM 22182 / KY 12970)</name>
    <dbReference type="NCBI Taxonomy" id="764103"/>
    <lineage>
        <taxon>Eukaryota</taxon>
        <taxon>Fungi</taxon>
        <taxon>Dikarya</taxon>
        <taxon>Basidiomycota</taxon>
        <taxon>Pucciniomycotina</taxon>
        <taxon>Mixiomycetes</taxon>
        <taxon>Mixiales</taxon>
        <taxon>Mixiaceae</taxon>
        <taxon>Mixia</taxon>
    </lineage>
</organism>
<dbReference type="Pfam" id="PF00076">
    <property type="entry name" value="RRM_1"/>
    <property type="match status" value="1"/>
</dbReference>
<keyword evidence="6" id="KW-1185">Reference proteome</keyword>
<dbReference type="SUPFAM" id="SSF54928">
    <property type="entry name" value="RNA-binding domain, RBD"/>
    <property type="match status" value="1"/>
</dbReference>
<feature type="region of interest" description="Disordered" evidence="3">
    <location>
        <begin position="33"/>
        <end position="77"/>
    </location>
</feature>
<keyword evidence="1 2" id="KW-0694">RNA-binding</keyword>
<dbReference type="eggNOG" id="KOG4209">
    <property type="taxonomic scope" value="Eukaryota"/>
</dbReference>
<dbReference type="Proteomes" id="UP000009131">
    <property type="component" value="Unassembled WGS sequence"/>
</dbReference>
<evidence type="ECO:0000256" key="3">
    <source>
        <dbReference type="SAM" id="MobiDB-lite"/>
    </source>
</evidence>
<dbReference type="RefSeq" id="XP_014564921.1">
    <property type="nucleotide sequence ID" value="XM_014709435.1"/>
</dbReference>
<dbReference type="InterPro" id="IPR035979">
    <property type="entry name" value="RBD_domain_sf"/>
</dbReference>
<name>G7E546_MIXOS</name>
<evidence type="ECO:0000256" key="1">
    <source>
        <dbReference type="ARBA" id="ARBA00022884"/>
    </source>
</evidence>
<comment type="caution">
    <text evidence="5">The sequence shown here is derived from an EMBL/GenBank/DDBJ whole genome shotgun (WGS) entry which is preliminary data.</text>
</comment>
<accession>G7E546</accession>
<sequence>MSSNHEDEDDDGINAMRARLQEMEAERAKIMEMTKASHSAAPVAGSPAVAPAQTSQGQATEDETGDASMTEEEREAIDSRSIYVGNVDYGATPEELQQLFKDCGTINRVTILCDKFTRHPKGFAYVEFSEPTFVANAISMNETLFRGRMILVKAKRTNVPGMSARGRGRGRARGYRGGGRGGYYGYDPYYRPRGRGRGRGAAF</sequence>
<reference evidence="5 6" key="2">
    <citation type="journal article" date="2012" name="Open Biol.">
        <title>Characteristics of nucleosomes and linker DNA regions on the genome of the basidiomycete Mixia osmundae revealed by mono- and dinucleosome mapping.</title>
        <authorList>
            <person name="Nishida H."/>
            <person name="Kondo S."/>
            <person name="Matsumoto T."/>
            <person name="Suzuki Y."/>
            <person name="Yoshikawa H."/>
            <person name="Taylor T.D."/>
            <person name="Sugiyama J."/>
        </authorList>
    </citation>
    <scope>NUCLEOTIDE SEQUENCE [LARGE SCALE GENOMIC DNA]</scope>
    <source>
        <strain evidence="6">CBS 9802 / IAM 14324 / JCM 22182 / KY 12970</strain>
    </source>
</reference>
<protein>
    <recommendedName>
        <fullName evidence="4">RRM domain-containing protein</fullName>
    </recommendedName>
</protein>
<evidence type="ECO:0000313" key="6">
    <source>
        <dbReference type="Proteomes" id="UP000009131"/>
    </source>
</evidence>
<dbReference type="OrthoDB" id="4726at2759"/>
<feature type="compositionally biased region" description="Low complexity" evidence="3">
    <location>
        <begin position="36"/>
        <end position="52"/>
    </location>
</feature>
<feature type="domain" description="RRM" evidence="4">
    <location>
        <begin position="80"/>
        <end position="157"/>
    </location>
</feature>
<feature type="compositionally biased region" description="Acidic residues" evidence="3">
    <location>
        <begin position="60"/>
        <end position="75"/>
    </location>
</feature>
<reference evidence="5 6" key="1">
    <citation type="journal article" date="2011" name="J. Gen. Appl. Microbiol.">
        <title>Draft genome sequencing of the enigmatic basidiomycete Mixia osmundae.</title>
        <authorList>
            <person name="Nishida H."/>
            <person name="Nagatsuka Y."/>
            <person name="Sugiyama J."/>
        </authorList>
    </citation>
    <scope>NUCLEOTIDE SEQUENCE [LARGE SCALE GENOMIC DNA]</scope>
    <source>
        <strain evidence="6">CBS 9802 / IAM 14324 / JCM 22182 / KY 12970</strain>
    </source>
</reference>
<dbReference type="SMART" id="SM00360">
    <property type="entry name" value="RRM"/>
    <property type="match status" value="1"/>
</dbReference>
<dbReference type="HOGENOM" id="CLU_012062_23_3_1"/>
<proteinExistence type="predicted"/>
<evidence type="ECO:0000256" key="2">
    <source>
        <dbReference type="PROSITE-ProRule" id="PRU00176"/>
    </source>
</evidence>
<dbReference type="PROSITE" id="PS50102">
    <property type="entry name" value="RRM"/>
    <property type="match status" value="1"/>
</dbReference>
<gene>
    <name evidence="5" type="primary">Mo04636</name>
    <name evidence="5" type="ORF">E5Q_04636</name>
</gene>
<dbReference type="Gene3D" id="3.30.70.330">
    <property type="match status" value="1"/>
</dbReference>
<dbReference type="InterPro" id="IPR000504">
    <property type="entry name" value="RRM_dom"/>
</dbReference>
<dbReference type="AlphaFoldDB" id="G7E546"/>
<dbReference type="PANTHER" id="PTHR23236:SF12">
    <property type="entry name" value="EUKARYOTIC INITIATION FACTOR 4B-RELATED"/>
    <property type="match status" value="1"/>
</dbReference>
<dbReference type="EMBL" id="BABT02000147">
    <property type="protein sequence ID" value="GAA97956.1"/>
    <property type="molecule type" value="Genomic_DNA"/>
</dbReference>
<dbReference type="GO" id="GO:0005737">
    <property type="term" value="C:cytoplasm"/>
    <property type="evidence" value="ECO:0007669"/>
    <property type="project" value="TreeGrafter"/>
</dbReference>
<dbReference type="GO" id="GO:0008143">
    <property type="term" value="F:poly(A) binding"/>
    <property type="evidence" value="ECO:0007669"/>
    <property type="project" value="TreeGrafter"/>
</dbReference>
<dbReference type="STRING" id="764103.G7E546"/>
<dbReference type="InParanoid" id="G7E546"/>